<comment type="similarity">
    <text evidence="1">Belongs to the 'phage' integrase family.</text>
</comment>
<dbReference type="PATRIC" id="fig|466.6.peg.3026"/>
<sequence>MGRKRTPGLQKRGEFWVIDKKVFGRRFCESTGASDLEEAEKYLARRLEEIRLATVYGVRPKRSFMEAATKFLMENQHKRSLADDAGRLRELIKYIGDISLEAIHIGALQPFIEGRRKDGVSTRTINHGLQLVRRILNLAASEWMDEYGLTWIINAPKIKLLPEHDLRKPYPLNWDEQHRLFNELPSHLKKMALFAVNTGCRDQEVCGLRWDWEIKIPELPHILVFIIPAELVKNGEERLVVCNDTARSVVEEERGKHPTHVFSFRGRPLARILSTGWRQARTKVNLQQVRVHDLKHTFGRRLRAAGVSFEDRQDLLGHRSGRITTHYSSAELQNLYDAANKVCEKQKSGVVLTLLRNPNLRMPANKQASKVVVL</sequence>
<dbReference type="InterPro" id="IPR010998">
    <property type="entry name" value="Integrase_recombinase_N"/>
</dbReference>
<dbReference type="GO" id="GO:0006310">
    <property type="term" value="P:DNA recombination"/>
    <property type="evidence" value="ECO:0007669"/>
    <property type="project" value="UniProtKB-KW"/>
</dbReference>
<keyword evidence="7" id="KW-1185">Reference proteome</keyword>
<dbReference type="InterPro" id="IPR013762">
    <property type="entry name" value="Integrase-like_cat_sf"/>
</dbReference>
<feature type="domain" description="Tyr recombinase" evidence="5">
    <location>
        <begin position="167"/>
        <end position="340"/>
    </location>
</feature>
<dbReference type="Pfam" id="PF00589">
    <property type="entry name" value="Phage_integrase"/>
    <property type="match status" value="1"/>
</dbReference>
<dbReference type="CDD" id="cd00796">
    <property type="entry name" value="INT_Rci_Hp1_C"/>
    <property type="match status" value="1"/>
</dbReference>
<dbReference type="EMBL" id="LNYL01000051">
    <property type="protein sequence ID" value="KTD23952.1"/>
    <property type="molecule type" value="Genomic_DNA"/>
</dbReference>
<proteinExistence type="inferred from homology"/>
<keyword evidence="3" id="KW-0238">DNA-binding</keyword>
<evidence type="ECO:0000256" key="3">
    <source>
        <dbReference type="ARBA" id="ARBA00023125"/>
    </source>
</evidence>
<dbReference type="AlphaFoldDB" id="A0A0W0VUN3"/>
<dbReference type="SUPFAM" id="SSF56349">
    <property type="entry name" value="DNA breaking-rejoining enzymes"/>
    <property type="match status" value="1"/>
</dbReference>
<evidence type="ECO:0000313" key="7">
    <source>
        <dbReference type="Proteomes" id="UP000054908"/>
    </source>
</evidence>
<name>A0A0W0VUN3_9GAMM</name>
<protein>
    <submittedName>
        <fullName evidence="6">Integrase</fullName>
    </submittedName>
</protein>
<dbReference type="PANTHER" id="PTHR30349">
    <property type="entry name" value="PHAGE INTEGRASE-RELATED"/>
    <property type="match status" value="1"/>
</dbReference>
<keyword evidence="4" id="KW-0233">DNA recombination</keyword>
<accession>A0A0W0VUN3</accession>
<dbReference type="Gene3D" id="1.10.150.130">
    <property type="match status" value="1"/>
</dbReference>
<dbReference type="Proteomes" id="UP000054908">
    <property type="component" value="Unassembled WGS sequence"/>
</dbReference>
<dbReference type="STRING" id="466.Lmac_2825"/>
<dbReference type="PANTHER" id="PTHR30349:SF64">
    <property type="entry name" value="PROPHAGE INTEGRASE INTD-RELATED"/>
    <property type="match status" value="1"/>
</dbReference>
<comment type="caution">
    <text evidence="6">The sequence shown here is derived from an EMBL/GenBank/DDBJ whole genome shotgun (WGS) entry which is preliminary data.</text>
</comment>
<evidence type="ECO:0000256" key="4">
    <source>
        <dbReference type="ARBA" id="ARBA00023172"/>
    </source>
</evidence>
<dbReference type="InterPro" id="IPR050090">
    <property type="entry name" value="Tyrosine_recombinase_XerCD"/>
</dbReference>
<dbReference type="GO" id="GO:0015074">
    <property type="term" value="P:DNA integration"/>
    <property type="evidence" value="ECO:0007669"/>
    <property type="project" value="UniProtKB-KW"/>
</dbReference>
<reference evidence="6 7" key="1">
    <citation type="submission" date="2015-11" db="EMBL/GenBank/DDBJ databases">
        <title>Genomic analysis of 38 Legionella species identifies large and diverse effector repertoires.</title>
        <authorList>
            <person name="Burstein D."/>
            <person name="Amaro F."/>
            <person name="Zusman T."/>
            <person name="Lifshitz Z."/>
            <person name="Cohen O."/>
            <person name="Gilbert J.A."/>
            <person name="Pupko T."/>
            <person name="Shuman H.A."/>
            <person name="Segal G."/>
        </authorList>
    </citation>
    <scope>NUCLEOTIDE SEQUENCE [LARGE SCALE GENOMIC DNA]</scope>
    <source>
        <strain evidence="6 7">PX-1-G2-E2</strain>
    </source>
</reference>
<keyword evidence="2" id="KW-0229">DNA integration</keyword>
<dbReference type="GO" id="GO:0003677">
    <property type="term" value="F:DNA binding"/>
    <property type="evidence" value="ECO:0007669"/>
    <property type="project" value="UniProtKB-KW"/>
</dbReference>
<dbReference type="InterPro" id="IPR011010">
    <property type="entry name" value="DNA_brk_join_enz"/>
</dbReference>
<evidence type="ECO:0000256" key="1">
    <source>
        <dbReference type="ARBA" id="ARBA00008857"/>
    </source>
</evidence>
<dbReference type="InterPro" id="IPR002104">
    <property type="entry name" value="Integrase_catalytic"/>
</dbReference>
<evidence type="ECO:0000259" key="5">
    <source>
        <dbReference type="PROSITE" id="PS51898"/>
    </source>
</evidence>
<dbReference type="Gene3D" id="1.10.443.10">
    <property type="entry name" value="Intergrase catalytic core"/>
    <property type="match status" value="1"/>
</dbReference>
<evidence type="ECO:0000256" key="2">
    <source>
        <dbReference type="ARBA" id="ARBA00022908"/>
    </source>
</evidence>
<dbReference type="RefSeq" id="WP_174223984.1">
    <property type="nucleotide sequence ID" value="NZ_CAAAIB010000008.1"/>
</dbReference>
<gene>
    <name evidence="6" type="ORF">Lmac_2825</name>
</gene>
<evidence type="ECO:0000313" key="6">
    <source>
        <dbReference type="EMBL" id="KTD23952.1"/>
    </source>
</evidence>
<dbReference type="PROSITE" id="PS51898">
    <property type="entry name" value="TYR_RECOMBINASE"/>
    <property type="match status" value="1"/>
</dbReference>
<organism evidence="6 7">
    <name type="scientific">Legionella maceachernii</name>
    <dbReference type="NCBI Taxonomy" id="466"/>
    <lineage>
        <taxon>Bacteria</taxon>
        <taxon>Pseudomonadati</taxon>
        <taxon>Pseudomonadota</taxon>
        <taxon>Gammaproteobacteria</taxon>
        <taxon>Legionellales</taxon>
        <taxon>Legionellaceae</taxon>
        <taxon>Legionella</taxon>
    </lineage>
</organism>